<reference evidence="1" key="1">
    <citation type="submission" date="2023-06" db="EMBL/GenBank/DDBJ databases">
        <authorList>
            <consortium name="Lawrence Berkeley National Laboratory"/>
            <person name="Ahrendt S."/>
            <person name="Sahu N."/>
            <person name="Indic B."/>
            <person name="Wong-Bajracharya J."/>
            <person name="Merenyi Z."/>
            <person name="Ke H.-M."/>
            <person name="Monk M."/>
            <person name="Kocsube S."/>
            <person name="Drula E."/>
            <person name="Lipzen A."/>
            <person name="Balint B."/>
            <person name="Henrissat B."/>
            <person name="Andreopoulos B."/>
            <person name="Martin F.M."/>
            <person name="Harder C.B."/>
            <person name="Rigling D."/>
            <person name="Ford K.L."/>
            <person name="Foster G.D."/>
            <person name="Pangilinan J."/>
            <person name="Papanicolaou A."/>
            <person name="Barry K."/>
            <person name="LaButti K."/>
            <person name="Viragh M."/>
            <person name="Koriabine M."/>
            <person name="Yan M."/>
            <person name="Riley R."/>
            <person name="Champramary S."/>
            <person name="Plett K.L."/>
            <person name="Tsai I.J."/>
            <person name="Slot J."/>
            <person name="Sipos G."/>
            <person name="Plett J."/>
            <person name="Nagy L.G."/>
            <person name="Grigoriev I.V."/>
        </authorList>
    </citation>
    <scope>NUCLEOTIDE SEQUENCE</scope>
    <source>
        <strain evidence="1">HWK02</strain>
    </source>
</reference>
<evidence type="ECO:0000313" key="1">
    <source>
        <dbReference type="EMBL" id="KAK0482930.1"/>
    </source>
</evidence>
<evidence type="ECO:0000313" key="2">
    <source>
        <dbReference type="Proteomes" id="UP001175228"/>
    </source>
</evidence>
<organism evidence="1 2">
    <name type="scientific">Armillaria luteobubalina</name>
    <dbReference type="NCBI Taxonomy" id="153913"/>
    <lineage>
        <taxon>Eukaryota</taxon>
        <taxon>Fungi</taxon>
        <taxon>Dikarya</taxon>
        <taxon>Basidiomycota</taxon>
        <taxon>Agaricomycotina</taxon>
        <taxon>Agaricomycetes</taxon>
        <taxon>Agaricomycetidae</taxon>
        <taxon>Agaricales</taxon>
        <taxon>Marasmiineae</taxon>
        <taxon>Physalacriaceae</taxon>
        <taxon>Armillaria</taxon>
    </lineage>
</organism>
<protein>
    <submittedName>
        <fullName evidence="1">Uncharacterized protein</fullName>
    </submittedName>
</protein>
<comment type="caution">
    <text evidence="1">The sequence shown here is derived from an EMBL/GenBank/DDBJ whole genome shotgun (WGS) entry which is preliminary data.</text>
</comment>
<sequence>STINSLTGFFGFQLHIGCSPQLIPPLVPDLFTLGTPPEDICVAEIIEHMLNDICTAGGNLLALKVGMAHQANKHRALDFLPVVGDHVLLNMSHYRHDNAHGHSNQVAK</sequence>
<gene>
    <name evidence="1" type="ORF">EDD18DRAFT_1025323</name>
</gene>
<dbReference type="Proteomes" id="UP001175228">
    <property type="component" value="Unassembled WGS sequence"/>
</dbReference>
<feature type="non-terminal residue" evidence="1">
    <location>
        <position position="108"/>
    </location>
</feature>
<name>A0AA39PFJ7_9AGAR</name>
<feature type="non-terminal residue" evidence="1">
    <location>
        <position position="1"/>
    </location>
</feature>
<proteinExistence type="predicted"/>
<keyword evidence="2" id="KW-1185">Reference proteome</keyword>
<accession>A0AA39PFJ7</accession>
<dbReference type="EMBL" id="JAUEPU010000063">
    <property type="protein sequence ID" value="KAK0482930.1"/>
    <property type="molecule type" value="Genomic_DNA"/>
</dbReference>
<dbReference type="AlphaFoldDB" id="A0AA39PFJ7"/>